<keyword evidence="3" id="KW-1185">Reference proteome</keyword>
<evidence type="ECO:0000256" key="1">
    <source>
        <dbReference type="SAM" id="Coils"/>
    </source>
</evidence>
<sequence>MSVATLSVKEGKEIVHPLTFSDLNFFGDYVFDWDITSSNFTGTAMEGVDFTFSHSKSQNALSLAFKANRDTKPEPTENATLNFSGWVDAVLPGESGNVYTTSTGLQVEGWIVREDISDSISFQIIDGSCVDRSALKAVKMKIGELKESRAAFNLLSQEIDTIKDGVGISREADKTLDVAKSVFNRTLNEISPKDLQALAKEFRHLERQWEQLRDEEDIGVNFSDMRDATSAVKNSTERLIDAAKDLGYEISDDPFKRRDLNNELADQAEMTWNIISTDPNTPITRIGLFSALIDLLQERNKKIQETMIEATIENQLDELKGEINTAAKELGLKPRKFELDDLIKKIDRKFDKKLDELKVEKTEIKKCNQEKTPDTSDTFIFNSTTLLAEANEPLSLSGTSKDTLPISSSCYKKFDTTLPYGEMDEFLDAPDYLF</sequence>
<keyword evidence="1" id="KW-0175">Coiled coil</keyword>
<proteinExistence type="predicted"/>
<reference evidence="2" key="1">
    <citation type="submission" date="2021-08" db="EMBL/GenBank/DDBJ databases">
        <authorList>
            <person name="Nwanade C."/>
            <person name="Wang M."/>
            <person name="Masoudi A."/>
            <person name="Yu Z."/>
            <person name="Liu J."/>
        </authorList>
    </citation>
    <scope>NUCLEOTIDE SEQUENCE</scope>
    <source>
        <strain evidence="2">S141</strain>
    </source>
</reference>
<gene>
    <name evidence="2" type="ORF">K3722_07560</name>
</gene>
<accession>A0ABY5X0V4</accession>
<protein>
    <submittedName>
        <fullName evidence="2">Uncharacterized protein</fullName>
    </submittedName>
</protein>
<dbReference type="EMBL" id="CP081078">
    <property type="protein sequence ID" value="UWQ59978.1"/>
    <property type="molecule type" value="Genomic_DNA"/>
</dbReference>
<name>A0ABY5X0V4_LEICA</name>
<evidence type="ECO:0000313" key="2">
    <source>
        <dbReference type="EMBL" id="UWQ59978.1"/>
    </source>
</evidence>
<organism evidence="2 3">
    <name type="scientific">Leisingera caerulea</name>
    <name type="common">Phaeobacter caeruleus</name>
    <dbReference type="NCBI Taxonomy" id="506591"/>
    <lineage>
        <taxon>Bacteria</taxon>
        <taxon>Pseudomonadati</taxon>
        <taxon>Pseudomonadota</taxon>
        <taxon>Alphaproteobacteria</taxon>
        <taxon>Rhodobacterales</taxon>
        <taxon>Roseobacteraceae</taxon>
        <taxon>Leisingera</taxon>
    </lineage>
</organism>
<feature type="coiled-coil region" evidence="1">
    <location>
        <begin position="293"/>
        <end position="329"/>
    </location>
</feature>
<dbReference type="RefSeq" id="WP_260003817.1">
    <property type="nucleotide sequence ID" value="NZ_CP081078.1"/>
</dbReference>
<evidence type="ECO:0000313" key="3">
    <source>
        <dbReference type="Proteomes" id="UP001058184"/>
    </source>
</evidence>
<dbReference type="Proteomes" id="UP001058184">
    <property type="component" value="Chromosome"/>
</dbReference>